<dbReference type="InterPro" id="IPR017926">
    <property type="entry name" value="GATASE"/>
</dbReference>
<dbReference type="CDD" id="cd01741">
    <property type="entry name" value="GATase1_1"/>
    <property type="match status" value="1"/>
</dbReference>
<proteinExistence type="predicted"/>
<evidence type="ECO:0000259" key="1">
    <source>
        <dbReference type="Pfam" id="PF00117"/>
    </source>
</evidence>
<dbReference type="NCBIfam" id="NF005458">
    <property type="entry name" value="PRK07053.1"/>
    <property type="match status" value="1"/>
</dbReference>
<feature type="domain" description="Glutamine amidotransferase" evidence="1">
    <location>
        <begin position="43"/>
        <end position="190"/>
    </location>
</feature>
<name>A0ABS6BH82_9SPHN</name>
<dbReference type="EMBL" id="JAHKRT010000001">
    <property type="protein sequence ID" value="MBU3076629.1"/>
    <property type="molecule type" value="Genomic_DNA"/>
</dbReference>
<dbReference type="Proteomes" id="UP000776276">
    <property type="component" value="Unassembled WGS sequence"/>
</dbReference>
<dbReference type="PANTHER" id="PTHR42695:SF5">
    <property type="entry name" value="GLUTAMINE AMIDOTRANSFERASE YLR126C-RELATED"/>
    <property type="match status" value="1"/>
</dbReference>
<comment type="caution">
    <text evidence="2">The sequence shown here is derived from an EMBL/GenBank/DDBJ whole genome shotgun (WGS) entry which is preliminary data.</text>
</comment>
<protein>
    <submittedName>
        <fullName evidence="2">Glutamine amidotransferase</fullName>
    </submittedName>
</protein>
<sequence>MKKGLIIRHVPYEGIAGFRAPVEQAGFVLDRIDVADPEFHAVDYLAPDLLVVMGGPMGVYEHADHPWIPRELDGLAARLDAGRPTLGVCFGSQMIAAALGKRVYAGPVKEVGYAPLRLTAAGLASPLRHLAEVPILHWHGDTFELPDDVELLASTEAYPHQVFRRGRALLALQCHAEMGEDPRFDAWLENVDYIAEAGTDIATLRADNDRHGAHAVAAGRRMITEWLAELD</sequence>
<keyword evidence="3" id="KW-1185">Reference proteome</keyword>
<organism evidence="2 3">
    <name type="scientific">Sphingomonas quercus</name>
    <dbReference type="NCBI Taxonomy" id="2842451"/>
    <lineage>
        <taxon>Bacteria</taxon>
        <taxon>Pseudomonadati</taxon>
        <taxon>Pseudomonadota</taxon>
        <taxon>Alphaproteobacteria</taxon>
        <taxon>Sphingomonadales</taxon>
        <taxon>Sphingomonadaceae</taxon>
        <taxon>Sphingomonas</taxon>
    </lineage>
</organism>
<accession>A0ABS6BH82</accession>
<dbReference type="Pfam" id="PF00117">
    <property type="entry name" value="GATase"/>
    <property type="match status" value="1"/>
</dbReference>
<evidence type="ECO:0000313" key="2">
    <source>
        <dbReference type="EMBL" id="MBU3076629.1"/>
    </source>
</evidence>
<gene>
    <name evidence="2" type="ORF">KOF26_02020</name>
</gene>
<dbReference type="RefSeq" id="WP_216319148.1">
    <property type="nucleotide sequence ID" value="NZ_JAHKRT010000001.1"/>
</dbReference>
<dbReference type="PROSITE" id="PS51273">
    <property type="entry name" value="GATASE_TYPE_1"/>
    <property type="match status" value="1"/>
</dbReference>
<dbReference type="PANTHER" id="PTHR42695">
    <property type="entry name" value="GLUTAMINE AMIDOTRANSFERASE YLR126C-RELATED"/>
    <property type="match status" value="1"/>
</dbReference>
<dbReference type="InterPro" id="IPR044992">
    <property type="entry name" value="ChyE-like"/>
</dbReference>
<reference evidence="2 3" key="1">
    <citation type="submission" date="2021-06" db="EMBL/GenBank/DDBJ databases">
        <title>Sphingomonas sp. XMGL2, whole genome shotgun sequencing project.</title>
        <authorList>
            <person name="Zhao G."/>
            <person name="Shen L."/>
        </authorList>
    </citation>
    <scope>NUCLEOTIDE SEQUENCE [LARGE SCALE GENOMIC DNA]</scope>
    <source>
        <strain evidence="2 3">XMGL2</strain>
    </source>
</reference>
<keyword evidence="2" id="KW-0315">Glutamine amidotransferase</keyword>
<evidence type="ECO:0000313" key="3">
    <source>
        <dbReference type="Proteomes" id="UP000776276"/>
    </source>
</evidence>